<feature type="chain" id="PRO_5039573165" evidence="2">
    <location>
        <begin position="30"/>
        <end position="712"/>
    </location>
</feature>
<dbReference type="RefSeq" id="WP_045849360.1">
    <property type="nucleotide sequence ID" value="NZ_FTLX01000002.1"/>
</dbReference>
<dbReference type="Pfam" id="PF00395">
    <property type="entry name" value="SLH"/>
    <property type="match status" value="3"/>
</dbReference>
<keyword evidence="7" id="KW-1185">Reference proteome</keyword>
<proteinExistence type="predicted"/>
<dbReference type="EMBL" id="FTLX01000002">
    <property type="protein sequence ID" value="SIQ30162.1"/>
    <property type="molecule type" value="Genomic_DNA"/>
</dbReference>
<feature type="signal peptide" evidence="2">
    <location>
        <begin position="1"/>
        <end position="29"/>
    </location>
</feature>
<dbReference type="InterPro" id="IPR001119">
    <property type="entry name" value="SLH_dom"/>
</dbReference>
<gene>
    <name evidence="4" type="ORF">B1B05_04805</name>
    <name evidence="5" type="ORF">SAMN05443094_102171</name>
</gene>
<reference evidence="5 6" key="1">
    <citation type="submission" date="2017-01" db="EMBL/GenBank/DDBJ databases">
        <authorList>
            <person name="Mah S.A."/>
            <person name="Swanson W.J."/>
            <person name="Moy G.W."/>
            <person name="Vacquier V.D."/>
        </authorList>
    </citation>
    <scope>NUCLEOTIDE SEQUENCE [LARGE SCALE GENOMIC DNA]</scope>
    <source>
        <strain evidence="5 6">NIO-1016</strain>
    </source>
</reference>
<feature type="domain" description="SLH" evidence="3">
    <location>
        <begin position="515"/>
        <end position="578"/>
    </location>
</feature>
<dbReference type="Proteomes" id="UP000186385">
    <property type="component" value="Unassembled WGS sequence"/>
</dbReference>
<dbReference type="AlphaFoldDB" id="A0A1N6RN73"/>
<dbReference type="PANTHER" id="PTHR43308:SF5">
    <property type="entry name" value="S-LAYER PROTEIN _ PEPTIDOGLYCAN ENDO-BETA-N-ACETYLGLUCOSAMINIDASE"/>
    <property type="match status" value="1"/>
</dbReference>
<dbReference type="STRING" id="1017273.SAMN05443094_102171"/>
<accession>A0A1N6RN73</accession>
<evidence type="ECO:0000313" key="4">
    <source>
        <dbReference type="EMBL" id="OXS79102.1"/>
    </source>
</evidence>
<dbReference type="Proteomes" id="UP000215545">
    <property type="component" value="Unassembled WGS sequence"/>
</dbReference>
<dbReference type="EMBL" id="MWSK01000002">
    <property type="protein sequence ID" value="OXS79102.1"/>
    <property type="molecule type" value="Genomic_DNA"/>
</dbReference>
<keyword evidence="1 2" id="KW-0732">Signal</keyword>
<reference evidence="4" key="3">
    <citation type="submission" date="2017-03" db="EMBL/GenBank/DDBJ databases">
        <authorList>
            <person name="Dastager S.G."/>
            <person name="Neurgaonkar P.S."/>
            <person name="Dharne M.S."/>
        </authorList>
    </citation>
    <scope>NUCLEOTIDE SEQUENCE</scope>
    <source>
        <strain evidence="4">DSM 25145</strain>
    </source>
</reference>
<evidence type="ECO:0000313" key="6">
    <source>
        <dbReference type="Proteomes" id="UP000186385"/>
    </source>
</evidence>
<dbReference type="OrthoDB" id="663332at2"/>
<evidence type="ECO:0000256" key="1">
    <source>
        <dbReference type="ARBA" id="ARBA00022729"/>
    </source>
</evidence>
<protein>
    <submittedName>
        <fullName evidence="5">S-layer homology domain-containing protein</fullName>
    </submittedName>
</protein>
<organism evidence="5 6">
    <name type="scientific">Domibacillus enclensis</name>
    <dbReference type="NCBI Taxonomy" id="1017273"/>
    <lineage>
        <taxon>Bacteria</taxon>
        <taxon>Bacillati</taxon>
        <taxon>Bacillota</taxon>
        <taxon>Bacilli</taxon>
        <taxon>Bacillales</taxon>
        <taxon>Bacillaceae</taxon>
        <taxon>Domibacillus</taxon>
    </lineage>
</organism>
<reference evidence="7" key="2">
    <citation type="submission" date="2017-03" db="EMBL/GenBank/DDBJ databases">
        <title>Bacillus sp. V-88(T) DSM27956, whole genome shotgun sequencing project.</title>
        <authorList>
            <person name="Dastager S.G."/>
            <person name="Neurgaonkar P.S."/>
            <person name="Dharne M.S."/>
        </authorList>
    </citation>
    <scope>NUCLEOTIDE SEQUENCE [LARGE SCALE GENOMIC DNA]</scope>
    <source>
        <strain evidence="7">DSM 25145</strain>
    </source>
</reference>
<feature type="domain" description="SLH" evidence="3">
    <location>
        <begin position="580"/>
        <end position="641"/>
    </location>
</feature>
<evidence type="ECO:0000256" key="2">
    <source>
        <dbReference type="SAM" id="SignalP"/>
    </source>
</evidence>
<sequence length="712" mass="74998">MVKKYPFSTKAAKAMIAATIAFTPVATTAGVFGADKVEAAQVQYDVHFSSKQNLINYAKSVYDPIRSDEDVVATISALKGITASEWFAIAGPVMDTNSDDQEVMGAAALLNLLLNKQTGVLTVENIDLFIAATQDNFNQAEEVDYLQYLENVEEEIYEYYSANQSAIISNPDFELVKGVLVAARNAEDPSGTIKPEIIRTLKIDDQSVQDAVEILKLRLLENGADSTEVKSAAAQFGAQWLTKYGYTPQPGNGNGGGVVTPPVDNGEVTPPATPGAEVEVTPAIVTENNGNVTATIPQALQAQIVSAVTVQTPRVAITLPQVTSGGAATLAIPGGLVQGILGVTQSATLTVTGPSGASINLPLGQLAGGFGSGFGSGTLNLTMKPATLSERTGLLSQVTNRLNGFGSGTGSASSETKAAALVGDVKMPAPATNVSISATISGQTVPVTTFGDIYIEREFPLTGAVDTNRTTGATIAADGTVKAIPTTFKTVEGTQFAVLKTLYNSADTYTVLETNQTFPDIDGGKNWAEKYIESLSSKFIISGTTAGTYKPDQDMTRSQFAFLLSRALGLPGTTAYDGRFSDIKGNEWFNANGEFMAAVQYGVIAGKTDGTFGADEKVTRAEAAAMIGRAMELGFIEFDKSQLDTSKTLAGFKDAKEIGASTRAEVLKVVQAGIMSGTSNGEFNPNDYTKRDQMARILAEFLMKADLMQDIK</sequence>
<dbReference type="InterPro" id="IPR051465">
    <property type="entry name" value="Cell_Envelope_Struct_Comp"/>
</dbReference>
<evidence type="ECO:0000313" key="5">
    <source>
        <dbReference type="EMBL" id="SIQ30162.1"/>
    </source>
</evidence>
<feature type="domain" description="SLH" evidence="3">
    <location>
        <begin position="649"/>
        <end position="712"/>
    </location>
</feature>
<dbReference type="PANTHER" id="PTHR43308">
    <property type="entry name" value="OUTER MEMBRANE PROTEIN ALPHA-RELATED"/>
    <property type="match status" value="1"/>
</dbReference>
<evidence type="ECO:0000313" key="7">
    <source>
        <dbReference type="Proteomes" id="UP000215545"/>
    </source>
</evidence>
<name>A0A1N6RN73_9BACI</name>
<dbReference type="PROSITE" id="PS51272">
    <property type="entry name" value="SLH"/>
    <property type="match status" value="3"/>
</dbReference>
<evidence type="ECO:0000259" key="3">
    <source>
        <dbReference type="PROSITE" id="PS51272"/>
    </source>
</evidence>